<dbReference type="NCBIfam" id="TIGR02254">
    <property type="entry name" value="YjjG_YfnB"/>
    <property type="match status" value="1"/>
</dbReference>
<organism evidence="1 2">
    <name type="scientific">Listeria fleischmannii 1991</name>
    <dbReference type="NCBI Taxonomy" id="1430899"/>
    <lineage>
        <taxon>Bacteria</taxon>
        <taxon>Bacillati</taxon>
        <taxon>Bacillota</taxon>
        <taxon>Bacilli</taxon>
        <taxon>Bacillales</taxon>
        <taxon>Listeriaceae</taxon>
        <taxon>Listeria</taxon>
    </lineage>
</organism>
<dbReference type="SUPFAM" id="SSF56784">
    <property type="entry name" value="HAD-like"/>
    <property type="match status" value="1"/>
</dbReference>
<accession>A0A0J8GAE8</accession>
<dbReference type="PANTHER" id="PTHR47478">
    <property type="match status" value="1"/>
</dbReference>
<evidence type="ECO:0000313" key="2">
    <source>
        <dbReference type="Proteomes" id="UP000052258"/>
    </source>
</evidence>
<reference evidence="1 2" key="1">
    <citation type="journal article" date="2015" name="Genome Biol. Evol.">
        <title>Comparative Genomics of Listeria Sensu Lato: Genus-Wide Differences in Evolutionary Dynamics and the Progressive Gain of Complex, Potentially Pathogenicity-Related Traits through Lateral Gene Transfer.</title>
        <authorList>
            <person name="Chiara M."/>
            <person name="Caruso M."/>
            <person name="D'Erchia A.M."/>
            <person name="Manzari C."/>
            <person name="Fraccalvieri R."/>
            <person name="Goffredo E."/>
            <person name="Latorre L."/>
            <person name="Miccolupo A."/>
            <person name="Padalino I."/>
            <person name="Santagada G."/>
            <person name="Chiocco D."/>
            <person name="Pesole G."/>
            <person name="Horner D.S."/>
            <person name="Parisi A."/>
        </authorList>
    </citation>
    <scope>NUCLEOTIDE SEQUENCE [LARGE SCALE GENOMIC DNA]</scope>
    <source>
        <strain evidence="1 2">1991</strain>
    </source>
</reference>
<dbReference type="Gene3D" id="3.40.50.1000">
    <property type="entry name" value="HAD superfamily/HAD-like"/>
    <property type="match status" value="1"/>
</dbReference>
<comment type="caution">
    <text evidence="1">The sequence shown here is derived from an EMBL/GenBank/DDBJ whole genome shotgun (WGS) entry which is preliminary data.</text>
</comment>
<name>A0A0J8GAE8_9LIST</name>
<dbReference type="InterPro" id="IPR041492">
    <property type="entry name" value="HAD_2"/>
</dbReference>
<dbReference type="InterPro" id="IPR052550">
    <property type="entry name" value="Pyrimidine_5'-ntase_YjjG"/>
</dbReference>
<dbReference type="OrthoDB" id="9802350at2"/>
<dbReference type="SFLD" id="SFLDG01129">
    <property type="entry name" value="C1.5:_HAD__Beta-PGM__Phosphata"/>
    <property type="match status" value="1"/>
</dbReference>
<gene>
    <name evidence="1" type="ORF">X560_1251</name>
</gene>
<dbReference type="AlphaFoldDB" id="A0A0J8GAE8"/>
<dbReference type="Proteomes" id="UP000052258">
    <property type="component" value="Unassembled WGS sequence"/>
</dbReference>
<dbReference type="PATRIC" id="fig|1430899.3.peg.1448"/>
<keyword evidence="2" id="KW-1185">Reference proteome</keyword>
<proteinExistence type="predicted"/>
<dbReference type="GO" id="GO:0008253">
    <property type="term" value="F:5'-nucleotidase activity"/>
    <property type="evidence" value="ECO:0007669"/>
    <property type="project" value="InterPro"/>
</dbReference>
<dbReference type="SFLD" id="SFLDS00003">
    <property type="entry name" value="Haloacid_Dehalogenase"/>
    <property type="match status" value="1"/>
</dbReference>
<dbReference type="InterPro" id="IPR006439">
    <property type="entry name" value="HAD-SF_hydro_IA"/>
</dbReference>
<dbReference type="Pfam" id="PF13419">
    <property type="entry name" value="HAD_2"/>
    <property type="match status" value="1"/>
</dbReference>
<sequence length="227" mass="25890">MKYDTLLFDVDDTLLDFKKAEDDALVKLFESEGVSDATLLTVQYKKLNQSLWKAFERGEISRDEVIQTRFAKLFELHGQTVNGVLLENTYRGFLEEGHEKIGGAAELLTQLAPHYALFVVTNGVSKTQYRRMRDSGLDIFFQKIFVSEDTGYQKPQTEFFDYCFARIPHFDKKKTLLIGDSLSSDIRGASLSGLDSCWFNPDHLTAPQDEKPTYEIHALSKLLNILS</sequence>
<protein>
    <submittedName>
        <fullName evidence="1">Hydrolase</fullName>
    </submittedName>
</protein>
<evidence type="ECO:0000313" key="1">
    <source>
        <dbReference type="EMBL" id="KMT59722.1"/>
    </source>
</evidence>
<dbReference type="EMBL" id="AZHO01000014">
    <property type="protein sequence ID" value="KMT59722.1"/>
    <property type="molecule type" value="Genomic_DNA"/>
</dbReference>
<dbReference type="PANTHER" id="PTHR47478:SF1">
    <property type="entry name" value="PYRIMIDINE 5'-NUCLEOTIDASE YJJG"/>
    <property type="match status" value="1"/>
</dbReference>
<dbReference type="InterPro" id="IPR023198">
    <property type="entry name" value="PGP-like_dom2"/>
</dbReference>
<dbReference type="InterPro" id="IPR011951">
    <property type="entry name" value="HAD-SF_hydro_IA_YjjG/PynA"/>
</dbReference>
<keyword evidence="1" id="KW-0378">Hydrolase</keyword>
<dbReference type="Gene3D" id="1.10.150.240">
    <property type="entry name" value="Putative phosphatase, domain 2"/>
    <property type="match status" value="1"/>
</dbReference>
<dbReference type="NCBIfam" id="TIGR01549">
    <property type="entry name" value="HAD-SF-IA-v1"/>
    <property type="match status" value="1"/>
</dbReference>
<dbReference type="RefSeq" id="WP_059140031.1">
    <property type="nucleotide sequence ID" value="NZ_KQ130615.1"/>
</dbReference>
<dbReference type="InterPro" id="IPR036412">
    <property type="entry name" value="HAD-like_sf"/>
</dbReference>
<dbReference type="InterPro" id="IPR023214">
    <property type="entry name" value="HAD_sf"/>
</dbReference>